<feature type="transmembrane region" description="Helical" evidence="1">
    <location>
        <begin position="235"/>
        <end position="255"/>
    </location>
</feature>
<evidence type="ECO:0000313" key="2">
    <source>
        <dbReference type="EMBL" id="GMS93906.1"/>
    </source>
</evidence>
<proteinExistence type="predicted"/>
<comment type="caution">
    <text evidence="2">The sequence shown here is derived from an EMBL/GenBank/DDBJ whole genome shotgun (WGS) entry which is preliminary data.</text>
</comment>
<accession>A0AAV5THT0</accession>
<sequence>TLLPIISSLTVYPANVYLLVVQGSSTRRDIRTAYVINIIAHIYFDWIFAFFNRVYIFPPYGLYYCDGIIGRAGLNKRLIMGILASGIPLLMVTFYILMMRLHHLAIMHTNFRWRFSPTVQLVIGLSFTILCGTNLVAFVLFGADVQNYYELIKNPELAWLVERGGTLLLFSEPGIHGEMMIEIIFFVFSLVVFFPSFALYTFHSMIYLKKYSQAAFSAKTMLLTRRLLMTFSFQMRGATIFFMIPLTTIITMSHIDLSQILPGSLFAAVRFFSIVLLELNAPQFALVFILRNETHRQ</sequence>
<feature type="non-terminal residue" evidence="2">
    <location>
        <position position="297"/>
    </location>
</feature>
<feature type="transmembrane region" description="Helical" evidence="1">
    <location>
        <begin position="179"/>
        <end position="202"/>
    </location>
</feature>
<keyword evidence="1" id="KW-1133">Transmembrane helix</keyword>
<dbReference type="AlphaFoldDB" id="A0AAV5THT0"/>
<evidence type="ECO:0008006" key="4">
    <source>
        <dbReference type="Google" id="ProtNLM"/>
    </source>
</evidence>
<dbReference type="EMBL" id="BTSX01000004">
    <property type="protein sequence ID" value="GMS93906.1"/>
    <property type="molecule type" value="Genomic_DNA"/>
</dbReference>
<feature type="transmembrane region" description="Helical" evidence="1">
    <location>
        <begin position="78"/>
        <end position="98"/>
    </location>
</feature>
<feature type="transmembrane region" description="Helical" evidence="1">
    <location>
        <begin position="267"/>
        <end position="290"/>
    </location>
</feature>
<protein>
    <recommendedName>
        <fullName evidence="4">G protein-coupled receptor</fullName>
    </recommendedName>
</protein>
<dbReference type="Proteomes" id="UP001432027">
    <property type="component" value="Unassembled WGS sequence"/>
</dbReference>
<dbReference type="PANTHER" id="PTHR45830:SF15">
    <property type="entry name" value="SERPENTINE RECEPTOR, CLASS I"/>
    <property type="match status" value="1"/>
</dbReference>
<dbReference type="Pfam" id="PF10318">
    <property type="entry name" value="7TM_GPCR_Srh"/>
    <property type="match status" value="1"/>
</dbReference>
<evidence type="ECO:0000313" key="3">
    <source>
        <dbReference type="Proteomes" id="UP001432027"/>
    </source>
</evidence>
<keyword evidence="1" id="KW-0472">Membrane</keyword>
<organism evidence="2 3">
    <name type="scientific">Pristionchus entomophagus</name>
    <dbReference type="NCBI Taxonomy" id="358040"/>
    <lineage>
        <taxon>Eukaryota</taxon>
        <taxon>Metazoa</taxon>
        <taxon>Ecdysozoa</taxon>
        <taxon>Nematoda</taxon>
        <taxon>Chromadorea</taxon>
        <taxon>Rhabditida</taxon>
        <taxon>Rhabditina</taxon>
        <taxon>Diplogasteromorpha</taxon>
        <taxon>Diplogasteroidea</taxon>
        <taxon>Neodiplogasteridae</taxon>
        <taxon>Pristionchus</taxon>
    </lineage>
</organism>
<keyword evidence="1" id="KW-0812">Transmembrane</keyword>
<gene>
    <name evidence="2" type="ORF">PENTCL1PPCAC_16081</name>
</gene>
<feature type="transmembrane region" description="Helical" evidence="1">
    <location>
        <begin position="34"/>
        <end position="58"/>
    </location>
</feature>
<feature type="transmembrane region" description="Helical" evidence="1">
    <location>
        <begin position="119"/>
        <end position="141"/>
    </location>
</feature>
<evidence type="ECO:0000256" key="1">
    <source>
        <dbReference type="SAM" id="Phobius"/>
    </source>
</evidence>
<name>A0AAV5THT0_9BILA</name>
<reference evidence="2" key="1">
    <citation type="submission" date="2023-10" db="EMBL/GenBank/DDBJ databases">
        <title>Genome assembly of Pristionchus species.</title>
        <authorList>
            <person name="Yoshida K."/>
            <person name="Sommer R.J."/>
        </authorList>
    </citation>
    <scope>NUCLEOTIDE SEQUENCE</scope>
    <source>
        <strain evidence="2">RS0144</strain>
    </source>
</reference>
<dbReference type="InterPro" id="IPR019422">
    <property type="entry name" value="7TM_GPCR_serpentine_rcpt_Srh"/>
</dbReference>
<dbReference type="PANTHER" id="PTHR45830">
    <property type="entry name" value="SERPENTINE RECEPTOR, CLASS I"/>
    <property type="match status" value="1"/>
</dbReference>
<feature type="non-terminal residue" evidence="2">
    <location>
        <position position="1"/>
    </location>
</feature>
<keyword evidence="3" id="KW-1185">Reference proteome</keyword>